<keyword evidence="2" id="KW-1185">Reference proteome</keyword>
<evidence type="ECO:0000313" key="2">
    <source>
        <dbReference type="Proteomes" id="UP000304953"/>
    </source>
</evidence>
<accession>A0AC61RY03</accession>
<comment type="caution">
    <text evidence="1">The sequence shown here is derived from an EMBL/GenBank/DDBJ whole genome shotgun (WGS) entry which is preliminary data.</text>
</comment>
<gene>
    <name evidence="1" type="ORF">E5329_08490</name>
</gene>
<evidence type="ECO:0000313" key="1">
    <source>
        <dbReference type="EMBL" id="TGY96787.1"/>
    </source>
</evidence>
<dbReference type="Proteomes" id="UP000304953">
    <property type="component" value="Unassembled WGS sequence"/>
</dbReference>
<reference evidence="1" key="1">
    <citation type="submission" date="2019-04" db="EMBL/GenBank/DDBJ databases">
        <title>Microbes associate with the intestines of laboratory mice.</title>
        <authorList>
            <person name="Navarre W."/>
            <person name="Wong E."/>
            <person name="Huang K."/>
            <person name="Tropini C."/>
            <person name="Ng K."/>
            <person name="Yu B."/>
        </authorList>
    </citation>
    <scope>NUCLEOTIDE SEQUENCE</scope>
    <source>
        <strain evidence="1">NM01_1-7b</strain>
    </source>
</reference>
<name>A0AC61RY03_9FIRM</name>
<organism evidence="1 2">
    <name type="scientific">Petralouisia muris</name>
    <dbReference type="NCBI Taxonomy" id="3032872"/>
    <lineage>
        <taxon>Bacteria</taxon>
        <taxon>Bacillati</taxon>
        <taxon>Bacillota</taxon>
        <taxon>Clostridia</taxon>
        <taxon>Lachnospirales</taxon>
        <taxon>Lachnospiraceae</taxon>
        <taxon>Petralouisia</taxon>
    </lineage>
</organism>
<sequence>MKKSGRKLLGILLAISMTMAAVVPMQGTAAESQNSEDAAAEDTEQQKGSETENAAAEDTEQRKMSETENAAAEDTEQQKMSETEDASETPEYEQKPEEDSVIPRDDSYDINRPVIENFEVVENGEILEEDDTVHFNLWMYDADSDIQLVSVELYCYSTYRGRNLTFEETGEGNRYTAEIPCSQLEEGRYCITRIYVEDAKSNYANWNVYDEYGQERYTFTRKNKEVERTVALSGLQMEKNIQGERETLKSGDSVTYTADVQCENETITYIVMHITCKNKSREQDIIGFYDKENQKISGIYRITELTYPGEWELNYIRIHTGSGKILHFNPEEIGPSAELNFIVDQEYDETKPVIESIDIGENGRTVQAGDTVEMKVKVQEAHPHDWASAYFSLQEPGMADSVSVSLRYNTETEEYEGNIKITESTYPGEWKLTSLSVKDTYGNYAFLGNFEAEHPNASRHYFVSQDTYDRTGPVIKSIRLDKNGQLVGAGNSVSIEVEVEERNPARYAEVRFDPEDNLGYISSLYTRLNYSSETHKYVGRIDINESIQPVKWELAELTLWDTNYNYTYLSECEEALAEGPWYFTVDPYGYDAEGPLIESVAIDKNGQWVSPGETVNIRIKVKEKNPSPSGVVYFRPQVTNVSALERVALNYNPETQEYTGRISITEDTYPCEWTLTSLELKDTLGHGADFSSYQSDWEYTYPWYYKVKSKNTYREDFKNVTFHFYGYAKSQDGSYQPNSLISSTMVENVGRRATLNELGIFPEPIDGVETTWKYEWHEWEVNGDTELLFNSTEDMSCYFYASYDKGCANVSLTYMSEESGVKEILLPIFVDKEMTYQEVMDVLELPEDAKTEDFAGFQLQDGYDGTIAVGEMAYLSAKAVYNNCQVAWNVKYLDQNGRERTNVITKSYLEGTRVSDALAQLEEPEEVQGMGWEGWVLTADGTEETFSQPMTGIDAAAVYQGKTTAEVHYSYRGKDGKTACGSKMMMIDGEELSDAELQGAAADAFKDAEHLDGLRLSEWTGAIQLDLGKYKKINFEALYSNCVVTLKYPDDTCQYVIVNQGANYTLPTENEKYEEILWEGFERGETIVVTEDRELLAADARLKGNEPEEPAKEKLSEDEIAEIIEKVENAQAGEVIAIDMKKATVVPKEVLEAIQGKPVDIVLELDGYSWSIGGDEVFASNLTDIDLEVKIGTDVVPSSLVASIAEGKPTTQLSLTHNGDFGFRADLILNLGSINSGGTGSLYYYDSDGKLKFMNAGQIGEDGTTSLSFSHASDYVVVIDSKNQQTDDKKEENAGKNDDPETPENTGIGNNTENNTENSNESGNGQTGATGESDKDPQAETSGKKEKNSDESMTGQETISIRKNERSLTEDSGQTEKDSADSSKRKSPKTGE</sequence>
<dbReference type="EMBL" id="SRYA01000013">
    <property type="protein sequence ID" value="TGY96787.1"/>
    <property type="molecule type" value="Genomic_DNA"/>
</dbReference>
<proteinExistence type="predicted"/>
<protein>
    <submittedName>
        <fullName evidence="1">Uncharacterized protein</fullName>
    </submittedName>
</protein>